<dbReference type="GO" id="GO:0003677">
    <property type="term" value="F:DNA binding"/>
    <property type="evidence" value="ECO:0007669"/>
    <property type="project" value="UniProtKB-KW"/>
</dbReference>
<name>A0A4R6B4G0_9RHOB</name>
<gene>
    <name evidence="3" type="ORF">E2L05_00195</name>
</gene>
<sequence>MAKKFPMNRIKANRVYDVWEIAQALGCHKQTVIRWINNKDLVAETSRKPWLIEGKDLKAFLGARQTKIATNLALHHCYCLGCKSPREPDGKMADYMQQTPETGRLTGLCPECGSLMHKVVRRTDLEAIRPKIEVAVQKASPRLVSPADTRSNVTMQQEGQTHGKTQQG</sequence>
<proteinExistence type="predicted"/>
<dbReference type="RefSeq" id="WP_133340876.1">
    <property type="nucleotide sequence ID" value="NZ_SMZO01000001.1"/>
</dbReference>
<feature type="domain" description="Helix-turn-helix" evidence="2">
    <location>
        <begin position="16"/>
        <end position="63"/>
    </location>
</feature>
<comment type="caution">
    <text evidence="3">The sequence shown here is derived from an EMBL/GenBank/DDBJ whole genome shotgun (WGS) entry which is preliminary data.</text>
</comment>
<accession>A0A4R6B4G0</accession>
<keyword evidence="3" id="KW-0238">DNA-binding</keyword>
<dbReference type="EMBL" id="SMZO01000001">
    <property type="protein sequence ID" value="TDL91372.1"/>
    <property type="molecule type" value="Genomic_DNA"/>
</dbReference>
<dbReference type="AlphaFoldDB" id="A0A4R6B4G0"/>
<keyword evidence="4" id="KW-1185">Reference proteome</keyword>
<evidence type="ECO:0000259" key="2">
    <source>
        <dbReference type="Pfam" id="PF12728"/>
    </source>
</evidence>
<feature type="region of interest" description="Disordered" evidence="1">
    <location>
        <begin position="140"/>
        <end position="168"/>
    </location>
</feature>
<reference evidence="3 4" key="1">
    <citation type="submission" date="2019-03" db="EMBL/GenBank/DDBJ databases">
        <title>Rhodobacteraceae bacterium SM1902, a new member of the family Rhodobacteraceae isolated from Yantai.</title>
        <authorList>
            <person name="Sun Y."/>
        </authorList>
    </citation>
    <scope>NUCLEOTIDE SEQUENCE [LARGE SCALE GENOMIC DNA]</scope>
    <source>
        <strain evidence="3 4">SM1902</strain>
    </source>
</reference>
<dbReference type="OrthoDB" id="8546410at2"/>
<evidence type="ECO:0000313" key="4">
    <source>
        <dbReference type="Proteomes" id="UP000294562"/>
    </source>
</evidence>
<evidence type="ECO:0000313" key="3">
    <source>
        <dbReference type="EMBL" id="TDL91372.1"/>
    </source>
</evidence>
<organism evidence="3 4">
    <name type="scientific">Meridianimarinicoccus aquatilis</name>
    <dbReference type="NCBI Taxonomy" id="2552766"/>
    <lineage>
        <taxon>Bacteria</taxon>
        <taxon>Pseudomonadati</taxon>
        <taxon>Pseudomonadota</taxon>
        <taxon>Alphaproteobacteria</taxon>
        <taxon>Rhodobacterales</taxon>
        <taxon>Paracoccaceae</taxon>
        <taxon>Meridianimarinicoccus</taxon>
    </lineage>
</organism>
<evidence type="ECO:0000256" key="1">
    <source>
        <dbReference type="SAM" id="MobiDB-lite"/>
    </source>
</evidence>
<dbReference type="Proteomes" id="UP000294562">
    <property type="component" value="Unassembled WGS sequence"/>
</dbReference>
<feature type="compositionally biased region" description="Polar residues" evidence="1">
    <location>
        <begin position="148"/>
        <end position="168"/>
    </location>
</feature>
<dbReference type="Pfam" id="PF12728">
    <property type="entry name" value="HTH_17"/>
    <property type="match status" value="1"/>
</dbReference>
<dbReference type="InterPro" id="IPR041657">
    <property type="entry name" value="HTH_17"/>
</dbReference>
<protein>
    <submittedName>
        <fullName evidence="3">DNA-binding protein</fullName>
    </submittedName>
</protein>